<comment type="caution">
    <text evidence="2">The sequence shown here is derived from an EMBL/GenBank/DDBJ whole genome shotgun (WGS) entry which is preliminary data.</text>
</comment>
<dbReference type="Proteomes" id="UP001524642">
    <property type="component" value="Unassembled WGS sequence"/>
</dbReference>
<proteinExistence type="predicted"/>
<organism evidence="2 3">
    <name type="scientific">Roseomonas populi</name>
    <dbReference type="NCBI Taxonomy" id="3121582"/>
    <lineage>
        <taxon>Bacteria</taxon>
        <taxon>Pseudomonadati</taxon>
        <taxon>Pseudomonadota</taxon>
        <taxon>Alphaproteobacteria</taxon>
        <taxon>Acetobacterales</taxon>
        <taxon>Roseomonadaceae</taxon>
        <taxon>Roseomonas</taxon>
    </lineage>
</organism>
<accession>A0ABT1X2F9</accession>
<feature type="region of interest" description="Disordered" evidence="1">
    <location>
        <begin position="1"/>
        <end position="26"/>
    </location>
</feature>
<sequence>MNIQSIDHRPAPSLPHTAPRPAEAGTLSAAEIRQIVREVLG</sequence>
<evidence type="ECO:0000256" key="1">
    <source>
        <dbReference type="SAM" id="MobiDB-lite"/>
    </source>
</evidence>
<protein>
    <recommendedName>
        <fullName evidence="4">UDP-3-O-(3-hydroxymyristoyl)glucosamine N-acyltransferase</fullName>
    </recommendedName>
</protein>
<evidence type="ECO:0000313" key="3">
    <source>
        <dbReference type="Proteomes" id="UP001524642"/>
    </source>
</evidence>
<reference evidence="2 3" key="1">
    <citation type="submission" date="2022-06" db="EMBL/GenBank/DDBJ databases">
        <title>Roseomonas CN29.</title>
        <authorList>
            <person name="Cheng Y."/>
            <person name="He X."/>
        </authorList>
    </citation>
    <scope>NUCLEOTIDE SEQUENCE [LARGE SCALE GENOMIC DNA]</scope>
    <source>
        <strain evidence="2 3">CN29</strain>
    </source>
</reference>
<name>A0ABT1X2F9_9PROT</name>
<feature type="compositionally biased region" description="Basic and acidic residues" evidence="1">
    <location>
        <begin position="1"/>
        <end position="10"/>
    </location>
</feature>
<evidence type="ECO:0000313" key="2">
    <source>
        <dbReference type="EMBL" id="MCR0981909.1"/>
    </source>
</evidence>
<dbReference type="RefSeq" id="WP_257715582.1">
    <property type="nucleotide sequence ID" value="NZ_JANJOU010000004.1"/>
</dbReference>
<gene>
    <name evidence="2" type="ORF">NRP21_07595</name>
</gene>
<dbReference type="EMBL" id="JANJOU010000004">
    <property type="protein sequence ID" value="MCR0981909.1"/>
    <property type="molecule type" value="Genomic_DNA"/>
</dbReference>
<evidence type="ECO:0008006" key="4">
    <source>
        <dbReference type="Google" id="ProtNLM"/>
    </source>
</evidence>
<keyword evidence="3" id="KW-1185">Reference proteome</keyword>